<dbReference type="AlphaFoldDB" id="A0A2P2GIP8"/>
<organism evidence="3 4">
    <name type="scientific">Streptomyces showdoensis</name>
    <dbReference type="NCBI Taxonomy" id="68268"/>
    <lineage>
        <taxon>Bacteria</taxon>
        <taxon>Bacillati</taxon>
        <taxon>Actinomycetota</taxon>
        <taxon>Actinomycetes</taxon>
        <taxon>Kitasatosporales</taxon>
        <taxon>Streptomycetaceae</taxon>
        <taxon>Streptomyces</taxon>
    </lineage>
</organism>
<dbReference type="EMBL" id="LAQS01000039">
    <property type="protein sequence ID" value="KKZ71386.1"/>
    <property type="molecule type" value="Genomic_DNA"/>
</dbReference>
<evidence type="ECO:0000256" key="1">
    <source>
        <dbReference type="SAM" id="MobiDB-lite"/>
    </source>
</evidence>
<dbReference type="Proteomes" id="UP000265325">
    <property type="component" value="Unassembled WGS sequence"/>
</dbReference>
<dbReference type="OrthoDB" id="3253635at2"/>
<protein>
    <recommendedName>
        <fullName evidence="5">DoxX family protein</fullName>
    </recommendedName>
</protein>
<reference evidence="3 4" key="1">
    <citation type="submission" date="2015-05" db="EMBL/GenBank/DDBJ databases">
        <title>Draft Genome assembly of Streptomyces showdoensis.</title>
        <authorList>
            <person name="Thapa K.K."/>
            <person name="Metsa-Ketela M."/>
        </authorList>
    </citation>
    <scope>NUCLEOTIDE SEQUENCE [LARGE SCALE GENOMIC DNA]</scope>
    <source>
        <strain evidence="3 4">ATCC 15227</strain>
    </source>
</reference>
<gene>
    <name evidence="3" type="ORF">VO63_23635</name>
</gene>
<dbReference type="RefSeq" id="WP_046909958.1">
    <property type="nucleotide sequence ID" value="NZ_BAAAXG010000026.1"/>
</dbReference>
<feature type="transmembrane region" description="Helical" evidence="2">
    <location>
        <begin position="95"/>
        <end position="115"/>
    </location>
</feature>
<name>A0A2P2GIP8_STREW</name>
<feature type="region of interest" description="Disordered" evidence="1">
    <location>
        <begin position="1"/>
        <end position="20"/>
    </location>
</feature>
<evidence type="ECO:0000256" key="2">
    <source>
        <dbReference type="SAM" id="Phobius"/>
    </source>
</evidence>
<keyword evidence="2" id="KW-0812">Transmembrane</keyword>
<keyword evidence="2" id="KW-0472">Membrane</keyword>
<comment type="caution">
    <text evidence="3">The sequence shown here is derived from an EMBL/GenBank/DDBJ whole genome shotgun (WGS) entry which is preliminary data.</text>
</comment>
<evidence type="ECO:0000313" key="3">
    <source>
        <dbReference type="EMBL" id="KKZ71386.1"/>
    </source>
</evidence>
<feature type="transmembrane region" description="Helical" evidence="2">
    <location>
        <begin position="149"/>
        <end position="171"/>
    </location>
</feature>
<evidence type="ECO:0000313" key="4">
    <source>
        <dbReference type="Proteomes" id="UP000265325"/>
    </source>
</evidence>
<keyword evidence="4" id="KW-1185">Reference proteome</keyword>
<accession>A0A2P2GIP8</accession>
<feature type="transmembrane region" description="Helical" evidence="2">
    <location>
        <begin position="33"/>
        <end position="51"/>
    </location>
</feature>
<sequence>MAVHTPERHTLRRPVGRPGSQDDVLVRSGRTRLLLAASRVLVGFFFLWPFLDKALGLGRSTPSAGAWINGGHPTEGFLLHGTQGPFAHLFDSVAGAWWLDTLFMLGLLGVGLAMILGIGMRIAAVSGTLMMGFMWLVTLWPSANPFMDSHWMIALVLLITAATGAGSYYGLGGRWAELRLVREHRWLV</sequence>
<proteinExistence type="predicted"/>
<feature type="transmembrane region" description="Helical" evidence="2">
    <location>
        <begin position="122"/>
        <end position="143"/>
    </location>
</feature>
<evidence type="ECO:0008006" key="5">
    <source>
        <dbReference type="Google" id="ProtNLM"/>
    </source>
</evidence>
<keyword evidence="2" id="KW-1133">Transmembrane helix</keyword>